<gene>
    <name evidence="2" type="ORF">ACFSQJ_08835</name>
</gene>
<keyword evidence="1" id="KW-0732">Signal</keyword>
<proteinExistence type="predicted"/>
<protein>
    <recommendedName>
        <fullName evidence="4">Lipocalin-like domain-containing protein</fullName>
    </recommendedName>
</protein>
<accession>A0ABW5MZD4</accession>
<keyword evidence="3" id="KW-1185">Reference proteome</keyword>
<dbReference type="EMBL" id="JBHULB010000008">
    <property type="protein sequence ID" value="MFD2587034.1"/>
    <property type="molecule type" value="Genomic_DNA"/>
</dbReference>
<dbReference type="RefSeq" id="WP_377766586.1">
    <property type="nucleotide sequence ID" value="NZ_JBHULB010000008.1"/>
</dbReference>
<evidence type="ECO:0000313" key="2">
    <source>
        <dbReference type="EMBL" id="MFD2587034.1"/>
    </source>
</evidence>
<dbReference type="Proteomes" id="UP001597526">
    <property type="component" value="Unassembled WGS sequence"/>
</dbReference>
<evidence type="ECO:0008006" key="4">
    <source>
        <dbReference type="Google" id="ProtNLM"/>
    </source>
</evidence>
<organism evidence="2 3">
    <name type="scientific">Croceitalea marina</name>
    <dbReference type="NCBI Taxonomy" id="1775166"/>
    <lineage>
        <taxon>Bacteria</taxon>
        <taxon>Pseudomonadati</taxon>
        <taxon>Bacteroidota</taxon>
        <taxon>Flavobacteriia</taxon>
        <taxon>Flavobacteriales</taxon>
        <taxon>Flavobacteriaceae</taxon>
        <taxon>Croceitalea</taxon>
    </lineage>
</organism>
<evidence type="ECO:0000313" key="3">
    <source>
        <dbReference type="Proteomes" id="UP001597526"/>
    </source>
</evidence>
<feature type="chain" id="PRO_5046401416" description="Lipocalin-like domain-containing protein" evidence="1">
    <location>
        <begin position="24"/>
        <end position="150"/>
    </location>
</feature>
<evidence type="ECO:0000256" key="1">
    <source>
        <dbReference type="SAM" id="SignalP"/>
    </source>
</evidence>
<comment type="caution">
    <text evidence="2">The sequence shown here is derived from an EMBL/GenBank/DDBJ whole genome shotgun (WGS) entry which is preliminary data.</text>
</comment>
<reference evidence="3" key="1">
    <citation type="journal article" date="2019" name="Int. J. Syst. Evol. Microbiol.">
        <title>The Global Catalogue of Microorganisms (GCM) 10K type strain sequencing project: providing services to taxonomists for standard genome sequencing and annotation.</title>
        <authorList>
            <consortium name="The Broad Institute Genomics Platform"/>
            <consortium name="The Broad Institute Genome Sequencing Center for Infectious Disease"/>
            <person name="Wu L."/>
            <person name="Ma J."/>
        </authorList>
    </citation>
    <scope>NUCLEOTIDE SEQUENCE [LARGE SCALE GENOMIC DNA]</scope>
    <source>
        <strain evidence="3">KCTC 52368</strain>
    </source>
</reference>
<feature type="signal peptide" evidence="1">
    <location>
        <begin position="1"/>
        <end position="23"/>
    </location>
</feature>
<name>A0ABW5MZD4_9FLAO</name>
<sequence length="150" mass="17550">MKNLLTSVFLLVVLVSFTMLTSAKPNPNYHSIEGTWELESFYNYDDGENVSDTLPKEAGYRQVKMYYNGKIMWSRYVPEEPNGRFGYGSYKITDDQLIETLEYGDAEMMKAMDTMRVFTFDLVLKDDTYSQINIDEEGNRTFSENYKRID</sequence>